<gene>
    <name evidence="2" type="ORF">BGLFYP119_02455</name>
</gene>
<sequence>MKKKYQVFISSTYADLKEERMAVTQCLLDNDCIPVGMEQFPASGMSQMEYIKKMLDDCDYYILILAGRYGTLDKDGIGFTEKEFDYACQKNIPIMSFVFEDSSLIPNGKSEQTDLGKKKLAAFRKKVCDSRMVNFHTNIDQLKANVATSINKCIRDFPAIGWVRRDGFLNNNVDIENEISNYLETHTISEDEIKTLFTDTTEGLQIITSTRYSNPKKSGQFTFDYSNNNGEFTIGYDKNTFVTKWSKASNTSIYAYKDGTGIIAIARIKAPAELQDALNYPCDFSSRCRTPQIGDIIIWKNEHGNYAGTKIISIKDDTRGADHDELTCEYIIYN</sequence>
<name>A0A6N2V849_9FIRM</name>
<feature type="domain" description="DUF4062" evidence="1">
    <location>
        <begin position="6"/>
        <end position="87"/>
    </location>
</feature>
<dbReference type="RefSeq" id="WP_156354904.1">
    <property type="nucleotide sequence ID" value="NZ_CACRST010000024.1"/>
</dbReference>
<evidence type="ECO:0000259" key="1">
    <source>
        <dbReference type="Pfam" id="PF13271"/>
    </source>
</evidence>
<evidence type="ECO:0000313" key="2">
    <source>
        <dbReference type="EMBL" id="VYT25082.1"/>
    </source>
</evidence>
<dbReference type="InterPro" id="IPR025139">
    <property type="entry name" value="DUF4062"/>
</dbReference>
<accession>A0A6N2V849</accession>
<organism evidence="2">
    <name type="scientific">Blautia glucerasea</name>
    <dbReference type="NCBI Taxonomy" id="536633"/>
    <lineage>
        <taxon>Bacteria</taxon>
        <taxon>Bacillati</taxon>
        <taxon>Bacillota</taxon>
        <taxon>Clostridia</taxon>
        <taxon>Lachnospirales</taxon>
        <taxon>Lachnospiraceae</taxon>
        <taxon>Blautia</taxon>
    </lineage>
</organism>
<dbReference type="EMBL" id="CACRST010000024">
    <property type="protein sequence ID" value="VYT25082.1"/>
    <property type="molecule type" value="Genomic_DNA"/>
</dbReference>
<dbReference type="AlphaFoldDB" id="A0A6N2V849"/>
<proteinExistence type="predicted"/>
<reference evidence="2" key="1">
    <citation type="submission" date="2019-11" db="EMBL/GenBank/DDBJ databases">
        <authorList>
            <person name="Feng L."/>
        </authorList>
    </citation>
    <scope>NUCLEOTIDE SEQUENCE</scope>
    <source>
        <strain evidence="2">BgluceraseaLFYP119</strain>
    </source>
</reference>
<protein>
    <recommendedName>
        <fullName evidence="1">DUF4062 domain-containing protein</fullName>
    </recommendedName>
</protein>
<dbReference type="Pfam" id="PF13271">
    <property type="entry name" value="DUF4062"/>
    <property type="match status" value="1"/>
</dbReference>